<evidence type="ECO:0000313" key="2">
    <source>
        <dbReference type="Proteomes" id="UP000494110"/>
    </source>
</evidence>
<proteinExistence type="predicted"/>
<gene>
    <name evidence="1" type="ORF">BLA39750_00972</name>
</gene>
<dbReference type="Proteomes" id="UP000494110">
    <property type="component" value="Unassembled WGS sequence"/>
</dbReference>
<dbReference type="EMBL" id="CABVQN010000003">
    <property type="protein sequence ID" value="VWC77383.1"/>
    <property type="molecule type" value="Genomic_DNA"/>
</dbReference>
<organism evidence="1 2">
    <name type="scientific">Burkholderia lata (strain ATCC 17760 / DSM 23089 / LMG 22485 / NCIMB 9086 / R18194 / 383)</name>
    <dbReference type="NCBI Taxonomy" id="482957"/>
    <lineage>
        <taxon>Bacteria</taxon>
        <taxon>Pseudomonadati</taxon>
        <taxon>Pseudomonadota</taxon>
        <taxon>Betaproteobacteria</taxon>
        <taxon>Burkholderiales</taxon>
        <taxon>Burkholderiaceae</taxon>
        <taxon>Burkholderia</taxon>
        <taxon>Burkholderia cepacia complex</taxon>
    </lineage>
</organism>
<reference evidence="1 2" key="1">
    <citation type="submission" date="2019-09" db="EMBL/GenBank/DDBJ databases">
        <authorList>
            <person name="Depoorter E."/>
        </authorList>
    </citation>
    <scope>NUCLEOTIDE SEQUENCE [LARGE SCALE GENOMIC DNA]</scope>
    <source>
        <strain evidence="1">R-39750</strain>
    </source>
</reference>
<evidence type="ECO:0000313" key="1">
    <source>
        <dbReference type="EMBL" id="VWC77383.1"/>
    </source>
</evidence>
<protein>
    <submittedName>
        <fullName evidence="1">Uncharacterized protein</fullName>
    </submittedName>
</protein>
<dbReference type="AlphaFoldDB" id="A0A6P2V2D0"/>
<accession>A0A6P2V2D0</accession>
<name>A0A6P2V2D0_BURL3</name>
<sequence length="72" mass="8537">MVWVNIHTINMLTNSFINRRAVQIVYNFKLYRRWRIRITEIDTISGSQFVAKRHENFPAQEAVIASGYIKPL</sequence>